<organism evidence="7 8">
    <name type="scientific">Chlorella ohadii</name>
    <dbReference type="NCBI Taxonomy" id="2649997"/>
    <lineage>
        <taxon>Eukaryota</taxon>
        <taxon>Viridiplantae</taxon>
        <taxon>Chlorophyta</taxon>
        <taxon>core chlorophytes</taxon>
        <taxon>Trebouxiophyceae</taxon>
        <taxon>Chlorellales</taxon>
        <taxon>Chlorellaceae</taxon>
        <taxon>Chlorella clade</taxon>
        <taxon>Chlorella</taxon>
    </lineage>
</organism>
<feature type="region of interest" description="Disordered" evidence="5">
    <location>
        <begin position="1"/>
        <end position="35"/>
    </location>
</feature>
<dbReference type="PROSITE" id="PS50969">
    <property type="entry name" value="FCP1"/>
    <property type="match status" value="1"/>
</dbReference>
<accession>A0AAD5DLG6</accession>
<reference evidence="7" key="1">
    <citation type="submission" date="2020-11" db="EMBL/GenBank/DDBJ databases">
        <title>Chlorella ohadii genome sequencing and assembly.</title>
        <authorList>
            <person name="Murik O."/>
            <person name="Treves H."/>
            <person name="Kedem I."/>
            <person name="Shotland Y."/>
            <person name="Kaplan A."/>
        </authorList>
    </citation>
    <scope>NUCLEOTIDE SEQUENCE</scope>
    <source>
        <strain evidence="7">1</strain>
    </source>
</reference>
<proteinExistence type="inferred from homology"/>
<evidence type="ECO:0000313" key="7">
    <source>
        <dbReference type="EMBL" id="KAI7838366.1"/>
    </source>
</evidence>
<name>A0AAD5DLG6_9CHLO</name>
<dbReference type="InterPro" id="IPR004274">
    <property type="entry name" value="FCP1_dom"/>
</dbReference>
<dbReference type="EMBL" id="JADXDR010000128">
    <property type="protein sequence ID" value="KAI7838366.1"/>
    <property type="molecule type" value="Genomic_DNA"/>
</dbReference>
<dbReference type="GO" id="GO:0005634">
    <property type="term" value="C:nucleus"/>
    <property type="evidence" value="ECO:0007669"/>
    <property type="project" value="UniProtKB-ARBA"/>
</dbReference>
<comment type="similarity">
    <text evidence="4">Belongs to the CTDSPL2 family.</text>
</comment>
<dbReference type="InterPro" id="IPR011948">
    <property type="entry name" value="Dullard_phosphatase"/>
</dbReference>
<evidence type="ECO:0000256" key="3">
    <source>
        <dbReference type="ARBA" id="ARBA00037324"/>
    </source>
</evidence>
<keyword evidence="2" id="KW-0904">Protein phosphatase</keyword>
<feature type="compositionally biased region" description="Low complexity" evidence="5">
    <location>
        <begin position="362"/>
        <end position="377"/>
    </location>
</feature>
<dbReference type="PANTHER" id="PTHR12210">
    <property type="entry name" value="DULLARD PROTEIN PHOSPHATASE"/>
    <property type="match status" value="1"/>
</dbReference>
<dbReference type="NCBIfam" id="TIGR02251">
    <property type="entry name" value="HIF-SF_euk"/>
    <property type="match status" value="1"/>
</dbReference>
<dbReference type="Pfam" id="PF03031">
    <property type="entry name" value="NIF"/>
    <property type="match status" value="1"/>
</dbReference>
<dbReference type="CDD" id="cd07521">
    <property type="entry name" value="HAD_FCP1-like"/>
    <property type="match status" value="1"/>
</dbReference>
<evidence type="ECO:0000256" key="1">
    <source>
        <dbReference type="ARBA" id="ARBA00022801"/>
    </source>
</evidence>
<keyword evidence="1" id="KW-0378">Hydrolase</keyword>
<comment type="caution">
    <text evidence="7">The sequence shown here is derived from an EMBL/GenBank/DDBJ whole genome shotgun (WGS) entry which is preliminary data.</text>
</comment>
<keyword evidence="8" id="KW-1185">Reference proteome</keyword>
<dbReference type="SMART" id="SM00577">
    <property type="entry name" value="CPDc"/>
    <property type="match status" value="1"/>
</dbReference>
<evidence type="ECO:0000256" key="4">
    <source>
        <dbReference type="ARBA" id="ARBA00038355"/>
    </source>
</evidence>
<evidence type="ECO:0000259" key="6">
    <source>
        <dbReference type="PROSITE" id="PS50969"/>
    </source>
</evidence>
<dbReference type="InterPro" id="IPR023214">
    <property type="entry name" value="HAD_sf"/>
</dbReference>
<dbReference type="SUPFAM" id="SSF56784">
    <property type="entry name" value="HAD-like"/>
    <property type="match status" value="1"/>
</dbReference>
<dbReference type="FunFam" id="3.40.50.1000:FF:000015">
    <property type="entry name" value="CTD small phosphatase-like protein 2"/>
    <property type="match status" value="1"/>
</dbReference>
<dbReference type="InterPro" id="IPR050365">
    <property type="entry name" value="TIM50"/>
</dbReference>
<dbReference type="GO" id="GO:0004721">
    <property type="term" value="F:phosphoprotein phosphatase activity"/>
    <property type="evidence" value="ECO:0007669"/>
    <property type="project" value="UniProtKB-KW"/>
</dbReference>
<evidence type="ECO:0000256" key="2">
    <source>
        <dbReference type="ARBA" id="ARBA00022912"/>
    </source>
</evidence>
<feature type="domain" description="FCP1 homology" evidence="6">
    <location>
        <begin position="178"/>
        <end position="337"/>
    </location>
</feature>
<dbReference type="Gene3D" id="3.40.50.1000">
    <property type="entry name" value="HAD superfamily/HAD-like"/>
    <property type="match status" value="1"/>
</dbReference>
<dbReference type="InterPro" id="IPR036412">
    <property type="entry name" value="HAD-like_sf"/>
</dbReference>
<evidence type="ECO:0000313" key="8">
    <source>
        <dbReference type="Proteomes" id="UP001205105"/>
    </source>
</evidence>
<feature type="region of interest" description="Disordered" evidence="5">
    <location>
        <begin position="362"/>
        <end position="394"/>
    </location>
</feature>
<evidence type="ECO:0000256" key="5">
    <source>
        <dbReference type="SAM" id="MobiDB-lite"/>
    </source>
</evidence>
<feature type="compositionally biased region" description="Low complexity" evidence="5">
    <location>
        <begin position="80"/>
        <end position="99"/>
    </location>
</feature>
<protein>
    <recommendedName>
        <fullName evidence="6">FCP1 homology domain-containing protein</fullName>
    </recommendedName>
</protein>
<dbReference type="AlphaFoldDB" id="A0AAD5DLG6"/>
<gene>
    <name evidence="7" type="ORF">COHA_007823</name>
</gene>
<sequence>MLRPRQQDPAAAPLATPGKPPLSPAMDTSLITSTAHEEAELFSPLFHLHKEGSHADLCTAGGKAAADDAQALGQPPPELGQPGRSDTDNTSTDHSTGTSASLSMAADVDACGETASAECVASPAPAAAAQQAQQAQQQAEEADDECLDFDPLLFIKRLPPLERCVPPRRDFLLPKKTRRSKQKTLVLDLDETLVHSTLDGYCRPDFMFPVEVGTMRHMVSVRQRPHLHTFLERVSQLYEVVVFTASQRVYAEQLLDIVDPERRLVRHRVFRESCVFWEGNYLKDLTVLGRDLAHTIIIDNSPQAFGFQLDNGIPIESWYDDDGDDELLKLLPFLEKVAHAEDVRPHIQRRFRLRSLVEAAADPEQQYMQQQEAAARQVPDVQPQSPAPPRRAEQ</sequence>
<feature type="region of interest" description="Disordered" evidence="5">
    <location>
        <begin position="65"/>
        <end position="99"/>
    </location>
</feature>
<comment type="function">
    <text evidence="3">Probable phosphatase.</text>
</comment>
<dbReference type="Proteomes" id="UP001205105">
    <property type="component" value="Unassembled WGS sequence"/>
</dbReference>
<feature type="compositionally biased region" description="Pro residues" evidence="5">
    <location>
        <begin position="385"/>
        <end position="394"/>
    </location>
</feature>